<dbReference type="Gene3D" id="3.40.50.720">
    <property type="entry name" value="NAD(P)-binding Rossmann-like Domain"/>
    <property type="match status" value="1"/>
</dbReference>
<dbReference type="Pfam" id="PF14667">
    <property type="entry name" value="Polysacc_synt_C"/>
    <property type="match status" value="1"/>
</dbReference>
<feature type="domain" description="Capsular polysaccharide assembling protein CapF C-terminal" evidence="2">
    <location>
        <begin position="257"/>
        <end position="367"/>
    </location>
</feature>
<evidence type="ECO:0000259" key="1">
    <source>
        <dbReference type="Pfam" id="PF01370"/>
    </source>
</evidence>
<dbReference type="RefSeq" id="WP_008027294.1">
    <property type="nucleotide sequence ID" value="NZ_ACYY01000001.1"/>
</dbReference>
<reference evidence="3 4" key="1">
    <citation type="submission" date="2009-08" db="EMBL/GenBank/DDBJ databases">
        <title>The draft genome of Rhodobacter sp. SW2.</title>
        <authorList>
            <consortium name="US DOE Joint Genome Institute (JGI-PGF)"/>
            <person name="Lucas S."/>
            <person name="Copeland A."/>
            <person name="Lapidus A."/>
            <person name="Glavina del Rio T."/>
            <person name="Tice H."/>
            <person name="Bruce D."/>
            <person name="Goodwin L."/>
            <person name="Pitluck S."/>
            <person name="Larimer F."/>
            <person name="Land M.L."/>
            <person name="Hauser L."/>
            <person name="Emerson D."/>
        </authorList>
    </citation>
    <scope>NUCLEOTIDE SEQUENCE [LARGE SCALE GENOMIC DNA]</scope>
    <source>
        <strain evidence="3 4">SW2</strain>
    </source>
</reference>
<dbReference type="InterPro" id="IPR036291">
    <property type="entry name" value="NAD(P)-bd_dom_sf"/>
</dbReference>
<evidence type="ECO:0000259" key="2">
    <source>
        <dbReference type="Pfam" id="PF14667"/>
    </source>
</evidence>
<dbReference type="EMBL" id="ACYY01000001">
    <property type="protein sequence ID" value="EEW27054.1"/>
    <property type="molecule type" value="Genomic_DNA"/>
</dbReference>
<dbReference type="CDD" id="cd07007">
    <property type="entry name" value="cupin_CapF-like_C"/>
    <property type="match status" value="1"/>
</dbReference>
<feature type="domain" description="NAD-dependent epimerase/dehydratase" evidence="1">
    <location>
        <begin position="3"/>
        <end position="192"/>
    </location>
</feature>
<dbReference type="InterPro" id="IPR001509">
    <property type="entry name" value="Epimerase_deHydtase"/>
</dbReference>
<evidence type="ECO:0000313" key="4">
    <source>
        <dbReference type="Proteomes" id="UP000010121"/>
    </source>
</evidence>
<gene>
    <name evidence="3" type="ORF">Rsw2DRAFT_0289</name>
</gene>
<dbReference type="OrthoDB" id="9795501at2"/>
<comment type="caution">
    <text evidence="3">The sequence shown here is derived from an EMBL/GenBank/DDBJ whole genome shotgun (WGS) entry which is preliminary data.</text>
</comment>
<organism evidence="3 4">
    <name type="scientific">Rhodobacter ferrooxidans</name>
    <dbReference type="NCBI Taxonomy" id="371731"/>
    <lineage>
        <taxon>Bacteria</taxon>
        <taxon>Pseudomonadati</taxon>
        <taxon>Pseudomonadota</taxon>
        <taxon>Alphaproteobacteria</taxon>
        <taxon>Rhodobacterales</taxon>
        <taxon>Rhodobacter group</taxon>
        <taxon>Rhodobacter</taxon>
    </lineage>
</organism>
<dbReference type="Proteomes" id="UP000010121">
    <property type="component" value="Unassembled WGS sequence"/>
</dbReference>
<dbReference type="eggNOG" id="COG1898">
    <property type="taxonomic scope" value="Bacteria"/>
</dbReference>
<dbReference type="SUPFAM" id="SSF51735">
    <property type="entry name" value="NAD(P)-binding Rossmann-fold domains"/>
    <property type="match status" value="1"/>
</dbReference>
<dbReference type="SUPFAM" id="SSF51182">
    <property type="entry name" value="RmlC-like cupins"/>
    <property type="match status" value="1"/>
</dbReference>
<dbReference type="Gene3D" id="2.60.120.10">
    <property type="entry name" value="Jelly Rolls"/>
    <property type="match status" value="1"/>
</dbReference>
<dbReference type="eggNOG" id="COG0451">
    <property type="taxonomic scope" value="Bacteria"/>
</dbReference>
<proteinExistence type="predicted"/>
<dbReference type="Pfam" id="PF01370">
    <property type="entry name" value="Epimerase"/>
    <property type="match status" value="1"/>
</dbReference>
<name>C8RWW1_9RHOB</name>
<accession>C8RWW1</accession>
<dbReference type="STRING" id="371731.Rsw2DRAFT_0289"/>
<keyword evidence="4" id="KW-1185">Reference proteome</keyword>
<protein>
    <submittedName>
        <fullName evidence="3">NAD-dependent epimerase/dehydratase</fullName>
    </submittedName>
</protein>
<sequence>MKIVITGAAGLIGWHAAVRLHARNCAARFKGETQPFDLVALDHAGLDDPHQRRDALRGADAVLHFAGVNRASDADVESGNPAIADTLLRACQDVDASPHIVYANSTHATLDTPYGRSKRRAHEILAQTKGRYTNLILPHIFGECARPHYNNVTATFIDAVIAGQRPQVNPDGRVALLHAGAAAEAAIAAVLNGTTGELCPVPHPTGVPDLLDMLSGFHRDYRANIFPDLGDPFDLALFNSYRAALYPSGFPRPLSLNTDPRGTLFEAVKGGGGGQTFLSWTKPGVTRGDHFHLNKVERFLVLEGEAVIRIRRVLHAPVWEYRVSGDTPAPVDMPTLHTHNITNVGDKPLLTLFWTHDLFDPAAPDTYADPVVKV</sequence>
<dbReference type="InterPro" id="IPR011051">
    <property type="entry name" value="RmlC_Cupin_sf"/>
</dbReference>
<evidence type="ECO:0000313" key="3">
    <source>
        <dbReference type="EMBL" id="EEW27054.1"/>
    </source>
</evidence>
<dbReference type="InterPro" id="IPR014710">
    <property type="entry name" value="RmlC-like_jellyroll"/>
</dbReference>
<dbReference type="AlphaFoldDB" id="C8RWW1"/>
<dbReference type="InterPro" id="IPR029303">
    <property type="entry name" value="CapF_C"/>
</dbReference>